<name>A0ABM4ZW42_VULVU</name>
<dbReference type="RefSeq" id="XP_072606748.1">
    <property type="nucleotide sequence ID" value="XM_072750647.1"/>
</dbReference>
<accession>A0ABM4ZW42</accession>
<dbReference type="Proteomes" id="UP001652641">
    <property type="component" value="Chromosome 1"/>
</dbReference>
<gene>
    <name evidence="2" type="primary">LOC140593653</name>
</gene>
<reference evidence="2" key="2">
    <citation type="submission" date="2025-08" db="UniProtKB">
        <authorList>
            <consortium name="RefSeq"/>
        </authorList>
    </citation>
    <scope>IDENTIFICATION</scope>
    <source>
        <tissue evidence="2">Cell line</tissue>
    </source>
</reference>
<organism evidence="1 2">
    <name type="scientific">Vulpes vulpes</name>
    <name type="common">Red fox</name>
    <dbReference type="NCBI Taxonomy" id="9627"/>
    <lineage>
        <taxon>Eukaryota</taxon>
        <taxon>Metazoa</taxon>
        <taxon>Chordata</taxon>
        <taxon>Craniata</taxon>
        <taxon>Vertebrata</taxon>
        <taxon>Euteleostomi</taxon>
        <taxon>Mammalia</taxon>
        <taxon>Eutheria</taxon>
        <taxon>Laurasiatheria</taxon>
        <taxon>Carnivora</taxon>
        <taxon>Caniformia</taxon>
        <taxon>Canidae</taxon>
        <taxon>Vulpes</taxon>
    </lineage>
</organism>
<sequence length="145" mass="15224">MRPRKTFRVAGQLARTPSCGAVGRSPVGVLPPKVSVLRPGPLLGSSWGPWAFDARLPGTVVPKTLCVRAVMATVVSGQTTLLDIRAAASRLLTVWCTGPSSGGLSTTATSLVQPCGNCHGVCCSSLHKSPHLHCHQPRLHPHSHL</sequence>
<reference evidence="1" key="1">
    <citation type="submission" date="2025-05" db="UniProtKB">
        <authorList>
            <consortium name="RefSeq"/>
        </authorList>
    </citation>
    <scope>NUCLEOTIDE SEQUENCE [LARGE SCALE GENOMIC DNA]</scope>
</reference>
<protein>
    <submittedName>
        <fullName evidence="2">Uncharacterized protein isoform X1</fullName>
    </submittedName>
</protein>
<keyword evidence="1" id="KW-1185">Reference proteome</keyword>
<evidence type="ECO:0000313" key="2">
    <source>
        <dbReference type="RefSeq" id="XP_072606748.1"/>
    </source>
</evidence>
<dbReference type="GeneID" id="140593653"/>
<evidence type="ECO:0000313" key="1">
    <source>
        <dbReference type="Proteomes" id="UP001652641"/>
    </source>
</evidence>
<proteinExistence type="predicted"/>